<reference evidence="2" key="1">
    <citation type="journal article" date="2013" name="Extremophiles">
        <title>Proteinivorax tanatarense gen. nov., sp. nov., an anaerobic, haloalkaliphilic, proteolytic bacterium isolated from a decaying algal bloom, and proposal of Proteinivoraceae fam. nov.</title>
        <authorList>
            <person name="Kevbrin V."/>
            <person name="Boltyanskaya Y."/>
            <person name="Zhilina T."/>
            <person name="Kolganova T."/>
            <person name="Lavrentjeva E."/>
            <person name="Kuznetsov B."/>
        </authorList>
    </citation>
    <scope>NUCLEOTIDE SEQUENCE</scope>
    <source>
        <strain evidence="2">Z-910T</strain>
    </source>
</reference>
<dbReference type="PANTHER" id="PTHR22642:SF22">
    <property type="entry name" value="EXOENZYMES REGULATORY PROTEIN AEPA"/>
    <property type="match status" value="1"/>
</dbReference>
<evidence type="ECO:0000259" key="1">
    <source>
        <dbReference type="Pfam" id="PF07969"/>
    </source>
</evidence>
<dbReference type="InterPro" id="IPR032466">
    <property type="entry name" value="Metal_Hydrolase"/>
</dbReference>
<dbReference type="Gene3D" id="3.20.20.140">
    <property type="entry name" value="Metal-dependent hydrolases"/>
    <property type="match status" value="1"/>
</dbReference>
<organism evidence="2">
    <name type="scientific">Proteinivorax tanatarense</name>
    <dbReference type="NCBI Taxonomy" id="1260629"/>
    <lineage>
        <taxon>Bacteria</taxon>
        <taxon>Bacillati</taxon>
        <taxon>Bacillota</taxon>
        <taxon>Clostridia</taxon>
        <taxon>Eubacteriales</taxon>
        <taxon>Proteinivoracaceae</taxon>
        <taxon>Proteinivorax</taxon>
    </lineage>
</organism>
<protein>
    <submittedName>
        <fullName evidence="2">Amidohydrolase family protein</fullName>
    </submittedName>
</protein>
<dbReference type="Gene3D" id="2.30.40.10">
    <property type="entry name" value="Urease, subunit C, domain 1"/>
    <property type="match status" value="1"/>
</dbReference>
<dbReference type="InterPro" id="IPR013108">
    <property type="entry name" value="Amidohydro_3"/>
</dbReference>
<dbReference type="SUPFAM" id="SSF51338">
    <property type="entry name" value="Composite domain of metallo-dependent hydrolases"/>
    <property type="match status" value="1"/>
</dbReference>
<dbReference type="GO" id="GO:0016810">
    <property type="term" value="F:hydrolase activity, acting on carbon-nitrogen (but not peptide) bonds"/>
    <property type="evidence" value="ECO:0007669"/>
    <property type="project" value="InterPro"/>
</dbReference>
<sequence length="522" mass="59035">MRVFYNGKFISCEEENSIFSVLIEENGYIVYTGNDIPSEYNNFEHINMYGKCVTPCFGDTHLHFTSACLLSLDVRDCSSIPEVIDLMKNFANNNKKDKVVGAFGISKHIMKEKRLPHKNELDIISERPVLLVKYDGHAGVLNSKFIEILPQELKKHGELNESTGECSGEAFQKLCQFAAKIKLIEPSMILKKIPSLMDQLAQLGINLIMPVEGLEGDDSGYDLMVALDRQTPIRVLPFLQTMDIEKAIKKKCKRVGGCFVNQLDGCFGAKDAALKQPYNDEKNNYGWLVYSQEEIENFVKKAHENEIQLALHAIGDAAVEQAVNAFEKVLKDDLSKDHRHAIIHGDLFPKEYIQKAGRLKLYCAVQTPFLTWPEEPLEYLLEVIGDRAYQKHPLPLMLESGITVANGSDHPSSRVNPLMGLYSCCNHPNEKYRVDILTALKMHTLHTAELAHMEDTMGSLTVGKVADFVVFDRDITITHCEDLLDVNIDSVYYGGELYRKNSFKISNIKLILHVLKSKFLSW</sequence>
<dbReference type="SUPFAM" id="SSF51556">
    <property type="entry name" value="Metallo-dependent hydrolases"/>
    <property type="match status" value="1"/>
</dbReference>
<accession>A0AAU7VK34</accession>
<dbReference type="AlphaFoldDB" id="A0AAU7VK34"/>
<name>A0AAU7VK34_9FIRM</name>
<gene>
    <name evidence="2" type="ORF">PRVXT_002434</name>
</gene>
<proteinExistence type="predicted"/>
<dbReference type="InterPro" id="IPR011059">
    <property type="entry name" value="Metal-dep_hydrolase_composite"/>
</dbReference>
<feature type="domain" description="Amidohydrolase 3" evidence="1">
    <location>
        <begin position="46"/>
        <end position="496"/>
    </location>
</feature>
<dbReference type="Gene3D" id="3.10.310.70">
    <property type="match status" value="1"/>
</dbReference>
<dbReference type="RefSeq" id="WP_350343153.1">
    <property type="nucleotide sequence ID" value="NZ_CP158367.1"/>
</dbReference>
<dbReference type="Pfam" id="PF07969">
    <property type="entry name" value="Amidohydro_3"/>
    <property type="match status" value="1"/>
</dbReference>
<reference evidence="2" key="2">
    <citation type="submission" date="2024-06" db="EMBL/GenBank/DDBJ databases">
        <authorList>
            <person name="Petrova K.O."/>
            <person name="Toshchakov S.V."/>
            <person name="Boltjanskaja Y.V."/>
            <person name="Kevbrin V."/>
        </authorList>
    </citation>
    <scope>NUCLEOTIDE SEQUENCE</scope>
    <source>
        <strain evidence="2">Z-910T</strain>
    </source>
</reference>
<evidence type="ECO:0000313" key="2">
    <source>
        <dbReference type="EMBL" id="XBX74399.1"/>
    </source>
</evidence>
<dbReference type="EMBL" id="CP158367">
    <property type="protein sequence ID" value="XBX74399.1"/>
    <property type="molecule type" value="Genomic_DNA"/>
</dbReference>
<dbReference type="PANTHER" id="PTHR22642">
    <property type="entry name" value="IMIDAZOLONEPROPIONASE"/>
    <property type="match status" value="1"/>
</dbReference>